<feature type="binding site" evidence="6">
    <location>
        <position position="460"/>
    </location>
    <ligand>
        <name>L-glutamate</name>
        <dbReference type="ChEBI" id="CHEBI:29985"/>
    </ligand>
</feature>
<dbReference type="KEGG" id="sdf:ACG33_13880"/>
<dbReference type="EC" id="2.3.2.2" evidence="7"/>
<keyword evidence="7 9" id="KW-0808">Transferase</keyword>
<keyword evidence="7 9" id="KW-0378">Hydrolase</keyword>
<keyword evidence="3 7" id="KW-0012">Acyltransferase</keyword>
<name>A0A127FCP6_STEDE</name>
<dbReference type="InterPro" id="IPR000101">
    <property type="entry name" value="GGT_peptidase"/>
</dbReference>
<comment type="catalytic activity">
    <reaction evidence="4 7">
        <text>an N-terminal (5-L-glutamyl)-[peptide] + an alpha-amino acid = 5-L-glutamyl amino acid + an N-terminal L-alpha-aminoacyl-[peptide]</text>
        <dbReference type="Rhea" id="RHEA:23904"/>
        <dbReference type="Rhea" id="RHEA-COMP:9780"/>
        <dbReference type="Rhea" id="RHEA-COMP:9795"/>
        <dbReference type="ChEBI" id="CHEBI:77644"/>
        <dbReference type="ChEBI" id="CHEBI:78597"/>
        <dbReference type="ChEBI" id="CHEBI:78599"/>
        <dbReference type="ChEBI" id="CHEBI:78608"/>
        <dbReference type="EC" id="2.3.2.2"/>
    </reaction>
</comment>
<dbReference type="PANTHER" id="PTHR43199:SF6">
    <property type="entry name" value="GLUTATHIONE HYDROLASE PROENZYME"/>
    <property type="match status" value="1"/>
</dbReference>
<evidence type="ECO:0000256" key="2">
    <source>
        <dbReference type="ARBA" id="ARBA00001089"/>
    </source>
</evidence>
<dbReference type="InterPro" id="IPR029055">
    <property type="entry name" value="Ntn_hydrolases_N"/>
</dbReference>
<gene>
    <name evidence="9" type="ORF">ACG33_13880</name>
</gene>
<dbReference type="GO" id="GO:0036374">
    <property type="term" value="F:glutathione hydrolase activity"/>
    <property type="evidence" value="ECO:0007669"/>
    <property type="project" value="UniProtKB-UniRule"/>
</dbReference>
<comment type="PTM">
    <text evidence="7">Cleaved by autocatalysis into a large and a small subunit.</text>
</comment>
<feature type="binding site" evidence="6">
    <location>
        <position position="510"/>
    </location>
    <ligand>
        <name>L-glutamate</name>
        <dbReference type="ChEBI" id="CHEBI:29985"/>
    </ligand>
</feature>
<feature type="signal peptide" evidence="8">
    <location>
        <begin position="1"/>
        <end position="33"/>
    </location>
</feature>
<feature type="chain" id="PRO_5007448341" description="Glutathione hydrolase proenzyme" evidence="8">
    <location>
        <begin position="34"/>
        <end position="606"/>
    </location>
</feature>
<dbReference type="PRINTS" id="PR01210">
    <property type="entry name" value="GGTRANSPTASE"/>
</dbReference>
<evidence type="ECO:0000256" key="3">
    <source>
        <dbReference type="ARBA" id="ARBA00023315"/>
    </source>
</evidence>
<keyword evidence="10" id="KW-1185">Reference proteome</keyword>
<proteinExistence type="inferred from homology"/>
<dbReference type="GO" id="GO:0006750">
    <property type="term" value="P:glutathione biosynthetic process"/>
    <property type="evidence" value="ECO:0007669"/>
    <property type="project" value="UniProtKB-KW"/>
</dbReference>
<evidence type="ECO:0000313" key="9">
    <source>
        <dbReference type="EMBL" id="AMN48167.1"/>
    </source>
</evidence>
<accession>A0A127FCP6</accession>
<keyword evidence="7" id="KW-0317">Glutathione biosynthesis</keyword>
<feature type="binding site" evidence="6">
    <location>
        <begin position="436"/>
        <end position="438"/>
    </location>
    <ligand>
        <name>L-glutamate</name>
        <dbReference type="ChEBI" id="CHEBI:29985"/>
    </ligand>
</feature>
<protein>
    <recommendedName>
        <fullName evidence="7">Glutathione hydrolase proenzyme</fullName>
        <ecNumber evidence="7">2.3.2.2</ecNumber>
        <ecNumber evidence="7">3.4.19.13</ecNumber>
    </recommendedName>
    <component>
        <recommendedName>
            <fullName evidence="7">Glutathione hydrolase large chain</fullName>
        </recommendedName>
    </component>
    <component>
        <recommendedName>
            <fullName evidence="7">Glutathione hydrolase small chain</fullName>
        </recommendedName>
    </component>
</protein>
<dbReference type="PATRIC" id="fig|465721.4.peg.2970"/>
<evidence type="ECO:0000256" key="7">
    <source>
        <dbReference type="RuleBase" id="RU368036"/>
    </source>
</evidence>
<evidence type="ECO:0000256" key="8">
    <source>
        <dbReference type="SAM" id="SignalP"/>
    </source>
</evidence>
<evidence type="ECO:0000313" key="10">
    <source>
        <dbReference type="Proteomes" id="UP000070250"/>
    </source>
</evidence>
<dbReference type="PANTHER" id="PTHR43199">
    <property type="entry name" value="GLUTATHIONE HYDROLASE"/>
    <property type="match status" value="1"/>
</dbReference>
<dbReference type="GO" id="GO:0006751">
    <property type="term" value="P:glutathione catabolic process"/>
    <property type="evidence" value="ECO:0007669"/>
    <property type="project" value="UniProtKB-UniRule"/>
</dbReference>
<dbReference type="EC" id="3.4.19.13" evidence="7"/>
<evidence type="ECO:0000256" key="4">
    <source>
        <dbReference type="ARBA" id="ARBA00047417"/>
    </source>
</evidence>
<keyword evidence="8" id="KW-0732">Signal</keyword>
<sequence length="606" mass="64084">MRRANRQAEQMSQVCRILSLIVLSILVPTSVQAAQCGPSSAADQARQMPVTAAAAATPILRDEAGPAGRPGIPARIPGKAAIASAHELATQAGLEILREGGNAFDAAVAVSAALAVVEPSSSGLGGGAFWLLHRAADGMQILIDAREVAPGAATRDMFLDERGEVASGRSTTTALAAGIPGEPAGFAYLAECYGRLGLAASLQPAIRLAHKGFALNARLRGGIEAKRTIFEAGAAAAVFLSDGEVPAEGAVIRQPDLERTLRTLAERGADGFYRGEVARRLVEGVQALGGLWTLADLAEYQVKERQPLYGDYHGARIVSAPPPSSGGVGLIDALNILSGYDLGKLDGATRKHLIVEAMRRVHRDRAEYLADPDFVPVPTRQLIHPFYAAGQRASIRMDRATPSDALPSINAAGLGRQTTHFSILDAEGNRVAGTMSINFFFGSGLMVPGTGVMLNNEMDDFVAKPGVPNGFRLLGSAANAIEPGKRPLSSMTPTFVEKSDGLMILGTPGGSFIMGMVLLATLDWLDGVPAQEFVKRGRYHHQYQPDVLSFEPGALSEEERKVLQRYGHTIRESRQPGNMQIVTWDYASGAVRAVSDPRGVGVGVVY</sequence>
<dbReference type="NCBIfam" id="TIGR00066">
    <property type="entry name" value="g_glut_trans"/>
    <property type="match status" value="1"/>
</dbReference>
<evidence type="ECO:0000256" key="1">
    <source>
        <dbReference type="ARBA" id="ARBA00001049"/>
    </source>
</evidence>
<feature type="active site" description="Nucleophile" evidence="5">
    <location>
        <position position="418"/>
    </location>
</feature>
<dbReference type="InterPro" id="IPR043138">
    <property type="entry name" value="GGT_lsub"/>
</dbReference>
<dbReference type="EMBL" id="CP011971">
    <property type="protein sequence ID" value="AMN48167.1"/>
    <property type="molecule type" value="Genomic_DNA"/>
</dbReference>
<feature type="binding site" evidence="6">
    <location>
        <begin position="489"/>
        <end position="490"/>
    </location>
    <ligand>
        <name>L-glutamate</name>
        <dbReference type="ChEBI" id="CHEBI:29985"/>
    </ligand>
</feature>
<dbReference type="InterPro" id="IPR043137">
    <property type="entry name" value="GGT_ssub_C"/>
</dbReference>
<dbReference type="STRING" id="465721.ACG33_13880"/>
<dbReference type="Pfam" id="PF01019">
    <property type="entry name" value="G_glu_transpept"/>
    <property type="match status" value="1"/>
</dbReference>
<dbReference type="Gene3D" id="3.60.20.40">
    <property type="match status" value="1"/>
</dbReference>
<dbReference type="SUPFAM" id="SSF56235">
    <property type="entry name" value="N-terminal nucleophile aminohydrolases (Ntn hydrolases)"/>
    <property type="match status" value="1"/>
</dbReference>
<dbReference type="Gene3D" id="1.10.246.130">
    <property type="match status" value="1"/>
</dbReference>
<comment type="catalytic activity">
    <reaction evidence="1 7">
        <text>an S-substituted glutathione + H2O = an S-substituted L-cysteinylglycine + L-glutamate</text>
        <dbReference type="Rhea" id="RHEA:59468"/>
        <dbReference type="ChEBI" id="CHEBI:15377"/>
        <dbReference type="ChEBI" id="CHEBI:29985"/>
        <dbReference type="ChEBI" id="CHEBI:90779"/>
        <dbReference type="ChEBI" id="CHEBI:143103"/>
        <dbReference type="EC" id="3.4.19.13"/>
    </reaction>
</comment>
<organism evidence="9 10">
    <name type="scientific">Steroidobacter denitrificans</name>
    <dbReference type="NCBI Taxonomy" id="465721"/>
    <lineage>
        <taxon>Bacteria</taxon>
        <taxon>Pseudomonadati</taxon>
        <taxon>Pseudomonadota</taxon>
        <taxon>Gammaproteobacteria</taxon>
        <taxon>Steroidobacterales</taxon>
        <taxon>Steroidobacteraceae</taxon>
        <taxon>Steroidobacter</taxon>
    </lineage>
</organism>
<dbReference type="UniPathway" id="UPA00204"/>
<comment type="subunit">
    <text evidence="7">This enzyme consists of two polypeptide chains, which are synthesized in precursor form from a single polypeptide.</text>
</comment>
<evidence type="ECO:0000256" key="5">
    <source>
        <dbReference type="PIRSR" id="PIRSR600101-1"/>
    </source>
</evidence>
<feature type="binding site" evidence="6">
    <location>
        <position position="146"/>
    </location>
    <ligand>
        <name>L-glutamate</name>
        <dbReference type="ChEBI" id="CHEBI:29985"/>
    </ligand>
</feature>
<comment type="similarity">
    <text evidence="7">Belongs to the gamma-glutamyltransferase family.</text>
</comment>
<evidence type="ECO:0000256" key="6">
    <source>
        <dbReference type="PIRSR" id="PIRSR600101-2"/>
    </source>
</evidence>
<dbReference type="GO" id="GO:0103068">
    <property type="term" value="F:leukotriene C4 gamma-glutamyl transferase activity"/>
    <property type="evidence" value="ECO:0007669"/>
    <property type="project" value="UniProtKB-EC"/>
</dbReference>
<comment type="catalytic activity">
    <reaction evidence="2 7">
        <text>glutathione + H2O = L-cysteinylglycine + L-glutamate</text>
        <dbReference type="Rhea" id="RHEA:28807"/>
        <dbReference type="ChEBI" id="CHEBI:15377"/>
        <dbReference type="ChEBI" id="CHEBI:29985"/>
        <dbReference type="ChEBI" id="CHEBI:57925"/>
        <dbReference type="ChEBI" id="CHEBI:61694"/>
        <dbReference type="EC" id="3.4.19.13"/>
    </reaction>
</comment>
<reference evidence="9 10" key="1">
    <citation type="submission" date="2015-06" db="EMBL/GenBank/DDBJ databases">
        <title>A Comprehensive Approach to Explore the Metabolic and Phylogenetic Diversity of Bacterial Steroid Degradation in the Environment: Testosterone as an Example.</title>
        <authorList>
            <person name="Yang F.-C."/>
            <person name="Chen Y.-L."/>
            <person name="Yu C.-P."/>
            <person name="Tang S.-L."/>
            <person name="Wang P.-H."/>
            <person name="Ismail W."/>
            <person name="Wang C.-H."/>
            <person name="Yang C.-Y."/>
            <person name="Chiang Y.-R."/>
        </authorList>
    </citation>
    <scope>NUCLEOTIDE SEQUENCE [LARGE SCALE GENOMIC DNA]</scope>
    <source>
        <strain evidence="9 10">DSM 18526</strain>
    </source>
</reference>
<dbReference type="AlphaFoldDB" id="A0A127FCP6"/>
<dbReference type="InterPro" id="IPR051792">
    <property type="entry name" value="GGT_bact"/>
</dbReference>
<comment type="pathway">
    <text evidence="7">Sulfur metabolism; glutathione metabolism.</text>
</comment>
<keyword evidence="7" id="KW-0865">Zymogen</keyword>
<dbReference type="Proteomes" id="UP000070250">
    <property type="component" value="Chromosome"/>
</dbReference>